<organism evidence="8 9">
    <name type="scientific">Eiseniibacteriota bacterium</name>
    <dbReference type="NCBI Taxonomy" id="2212470"/>
    <lineage>
        <taxon>Bacteria</taxon>
        <taxon>Candidatus Eiseniibacteriota</taxon>
    </lineage>
</organism>
<keyword evidence="6 7" id="KW-0066">ATP synthesis</keyword>
<evidence type="ECO:0000256" key="7">
    <source>
        <dbReference type="HAMAP-Rule" id="MF_01416"/>
    </source>
</evidence>
<reference evidence="8 9" key="1">
    <citation type="journal article" date="2019" name="Nat. Microbiol.">
        <title>Mediterranean grassland soil C-N compound turnover is dependent on rainfall and depth, and is mediated by genomically divergent microorganisms.</title>
        <authorList>
            <person name="Diamond S."/>
            <person name="Andeer P.F."/>
            <person name="Li Z."/>
            <person name="Crits-Christoph A."/>
            <person name="Burstein D."/>
            <person name="Anantharaman K."/>
            <person name="Lane K.R."/>
            <person name="Thomas B.C."/>
            <person name="Pan C."/>
            <person name="Northen T.R."/>
            <person name="Banfield J.F."/>
        </authorList>
    </citation>
    <scope>NUCLEOTIDE SEQUENCE [LARGE SCALE GENOMIC DNA]</scope>
    <source>
        <strain evidence="8">WS_3</strain>
    </source>
</reference>
<gene>
    <name evidence="7 8" type="primary">atpH</name>
    <name evidence="8" type="ORF">E6K73_03555</name>
</gene>
<keyword evidence="7" id="KW-1003">Cell membrane</keyword>
<dbReference type="InterPro" id="IPR020781">
    <property type="entry name" value="ATPase_OSCP/d_CS"/>
</dbReference>
<dbReference type="NCBIfam" id="TIGR01145">
    <property type="entry name" value="ATP_synt_delta"/>
    <property type="match status" value="1"/>
</dbReference>
<dbReference type="InterPro" id="IPR026015">
    <property type="entry name" value="ATP_synth_OSCP/delta_N_sf"/>
</dbReference>
<evidence type="ECO:0000313" key="9">
    <source>
        <dbReference type="Proteomes" id="UP000320184"/>
    </source>
</evidence>
<comment type="caution">
    <text evidence="8">The sequence shown here is derived from an EMBL/GenBank/DDBJ whole genome shotgun (WGS) entry which is preliminary data.</text>
</comment>
<dbReference type="SUPFAM" id="SSF47928">
    <property type="entry name" value="N-terminal domain of the delta subunit of the F1F0-ATP synthase"/>
    <property type="match status" value="1"/>
</dbReference>
<dbReference type="EMBL" id="VBOT01000040">
    <property type="protein sequence ID" value="TMQ52194.1"/>
    <property type="molecule type" value="Genomic_DNA"/>
</dbReference>
<keyword evidence="7" id="KW-0139">CF(1)</keyword>
<sequence>MKNITVANRYARALFIVTEKRRDTARALEDLKGLLELLAPGSAVGAFLASPQVRLTDKRAVLKRGLEGKPSSVVMLFLDLLLRKKRLAEFGTIVEEFEGLVEKAQGVQRAHLASAVPLEPAETQRVSDALERHTRSKIKLTTEVDPALLGGALVRIGDRVIDRSVRTLLESIEKQLREVSV</sequence>
<dbReference type="Pfam" id="PF00213">
    <property type="entry name" value="OSCP"/>
    <property type="match status" value="1"/>
</dbReference>
<evidence type="ECO:0000313" key="8">
    <source>
        <dbReference type="EMBL" id="TMQ52194.1"/>
    </source>
</evidence>
<comment type="function">
    <text evidence="7">This protein is part of the stalk that links CF(0) to CF(1). It either transmits conformational changes from CF(0) to CF(1) or is implicated in proton conduction.</text>
</comment>
<dbReference type="InterPro" id="IPR000711">
    <property type="entry name" value="ATPase_OSCP/dsu"/>
</dbReference>
<dbReference type="AlphaFoldDB" id="A0A538SLE6"/>
<comment type="function">
    <text evidence="7">F(1)F(0) ATP synthase produces ATP from ADP in the presence of a proton or sodium gradient. F-type ATPases consist of two structural domains, F(1) containing the extramembraneous catalytic core and F(0) containing the membrane proton channel, linked together by a central stalk and a peripheral stalk. During catalysis, ATP synthesis in the catalytic domain of F(1) is coupled via a rotary mechanism of the central stalk subunits to proton translocation.</text>
</comment>
<keyword evidence="3 7" id="KW-0375">Hydrogen ion transport</keyword>
<proteinExistence type="inferred from homology"/>
<dbReference type="Gene3D" id="1.10.520.20">
    <property type="entry name" value="N-terminal domain of the delta subunit of the F1F0-ATP synthase"/>
    <property type="match status" value="1"/>
</dbReference>
<evidence type="ECO:0000256" key="3">
    <source>
        <dbReference type="ARBA" id="ARBA00022781"/>
    </source>
</evidence>
<dbReference type="GO" id="GO:0005886">
    <property type="term" value="C:plasma membrane"/>
    <property type="evidence" value="ECO:0007669"/>
    <property type="project" value="UniProtKB-SubCell"/>
</dbReference>
<dbReference type="PROSITE" id="PS00389">
    <property type="entry name" value="ATPASE_DELTA"/>
    <property type="match status" value="1"/>
</dbReference>
<accession>A0A538SLE6</accession>
<evidence type="ECO:0000256" key="4">
    <source>
        <dbReference type="ARBA" id="ARBA00023065"/>
    </source>
</evidence>
<protein>
    <recommendedName>
        <fullName evidence="7">ATP synthase subunit delta</fullName>
    </recommendedName>
    <alternativeName>
        <fullName evidence="7">ATP synthase F(1) sector subunit delta</fullName>
    </alternativeName>
    <alternativeName>
        <fullName evidence="7">F-type ATPase subunit delta</fullName>
        <shortName evidence="7">F-ATPase subunit delta</shortName>
    </alternativeName>
</protein>
<evidence type="ECO:0000256" key="5">
    <source>
        <dbReference type="ARBA" id="ARBA00023136"/>
    </source>
</evidence>
<comment type="subcellular location">
    <subcellularLocation>
        <location evidence="7">Cell membrane</location>
        <topology evidence="7">Peripheral membrane protein</topology>
    </subcellularLocation>
    <subcellularLocation>
        <location evidence="1">Membrane</location>
    </subcellularLocation>
</comment>
<dbReference type="HAMAP" id="MF_01416">
    <property type="entry name" value="ATP_synth_delta_bact"/>
    <property type="match status" value="1"/>
</dbReference>
<keyword evidence="4 7" id="KW-0406">Ion transport</keyword>
<evidence type="ECO:0000256" key="1">
    <source>
        <dbReference type="ARBA" id="ARBA00004370"/>
    </source>
</evidence>
<dbReference type="PANTHER" id="PTHR11910">
    <property type="entry name" value="ATP SYNTHASE DELTA CHAIN"/>
    <property type="match status" value="1"/>
</dbReference>
<keyword evidence="2 7" id="KW-0813">Transport</keyword>
<dbReference type="GO" id="GO:0045259">
    <property type="term" value="C:proton-transporting ATP synthase complex"/>
    <property type="evidence" value="ECO:0007669"/>
    <property type="project" value="UniProtKB-KW"/>
</dbReference>
<evidence type="ECO:0000256" key="6">
    <source>
        <dbReference type="ARBA" id="ARBA00023310"/>
    </source>
</evidence>
<comment type="similarity">
    <text evidence="7">Belongs to the ATPase delta chain family.</text>
</comment>
<name>A0A538SLE6_UNCEI</name>
<evidence type="ECO:0000256" key="2">
    <source>
        <dbReference type="ARBA" id="ARBA00022448"/>
    </source>
</evidence>
<dbReference type="PRINTS" id="PR00125">
    <property type="entry name" value="ATPASEDELTA"/>
</dbReference>
<dbReference type="Proteomes" id="UP000320184">
    <property type="component" value="Unassembled WGS sequence"/>
</dbReference>
<dbReference type="GO" id="GO:0046933">
    <property type="term" value="F:proton-transporting ATP synthase activity, rotational mechanism"/>
    <property type="evidence" value="ECO:0007669"/>
    <property type="project" value="UniProtKB-UniRule"/>
</dbReference>
<keyword evidence="5 7" id="KW-0472">Membrane</keyword>